<dbReference type="Gene3D" id="6.20.50.20">
    <property type="match status" value="1"/>
</dbReference>
<proteinExistence type="predicted"/>
<accession>A0A7D9CZD3</accession>
<dbReference type="AlphaFoldDB" id="A0A7D9CZD3"/>
<evidence type="ECO:0000313" key="2">
    <source>
        <dbReference type="Proteomes" id="UP000478008"/>
    </source>
</evidence>
<organism evidence="1 2">
    <name type="scientific">Dekkera bruxellensis</name>
    <name type="common">Brettanomyces custersii</name>
    <dbReference type="NCBI Taxonomy" id="5007"/>
    <lineage>
        <taxon>Eukaryota</taxon>
        <taxon>Fungi</taxon>
        <taxon>Dikarya</taxon>
        <taxon>Ascomycota</taxon>
        <taxon>Saccharomycotina</taxon>
        <taxon>Pichiomycetes</taxon>
        <taxon>Pichiales</taxon>
        <taxon>Pichiaceae</taxon>
        <taxon>Brettanomyces</taxon>
    </lineage>
</organism>
<gene>
    <name evidence="1" type="ORF">DEBR0S5_04258G</name>
</gene>
<name>A0A7D9CZD3_DEKBR</name>
<dbReference type="InterPro" id="IPR007175">
    <property type="entry name" value="Rpr2/Snm1/Rpp21"/>
</dbReference>
<dbReference type="EMBL" id="CABFWN010000005">
    <property type="protein sequence ID" value="VUG19495.1"/>
    <property type="molecule type" value="Genomic_DNA"/>
</dbReference>
<evidence type="ECO:0000313" key="1">
    <source>
        <dbReference type="EMBL" id="VUG19495.1"/>
    </source>
</evidence>
<sequence length="214" mass="25069">MSEEQQERIIYEFNIAHSVRVSSLQYKYLGKYNESLQNIGADPESTLKGTIQLYGGQNGGKKINIDLKKQHIDLTVCWHCRSILIPGLNLQVRIKYANKKKHQEKNIRECGKNLIDDRILVYRCLNCNALTRFTGILAQKGSQYTDKNETKNKNTAVQNKRRLDKVSERIRKKRRKHHRGTALNELLERKRRKGNNLRSKNEIDGLDLFDFMKR</sequence>
<dbReference type="GO" id="GO:0006396">
    <property type="term" value="P:RNA processing"/>
    <property type="evidence" value="ECO:0007669"/>
    <property type="project" value="InterPro"/>
</dbReference>
<keyword evidence="2" id="KW-1185">Reference proteome</keyword>
<dbReference type="Pfam" id="PF04032">
    <property type="entry name" value="Rpr2"/>
    <property type="match status" value="1"/>
</dbReference>
<reference evidence="1 2" key="1">
    <citation type="submission" date="2019-07" db="EMBL/GenBank/DDBJ databases">
        <authorList>
            <person name="Friedrich A."/>
            <person name="Schacherer J."/>
        </authorList>
    </citation>
    <scope>NUCLEOTIDE SEQUENCE [LARGE SCALE GENOMIC DNA]</scope>
</reference>
<protein>
    <submittedName>
        <fullName evidence="1">DEBR0S5_04258g1_1</fullName>
    </submittedName>
</protein>
<dbReference type="Proteomes" id="UP000478008">
    <property type="component" value="Unassembled WGS sequence"/>
</dbReference>